<dbReference type="EMBL" id="QRDW01000006">
    <property type="protein sequence ID" value="RED49215.1"/>
    <property type="molecule type" value="Genomic_DNA"/>
</dbReference>
<sequence length="377" mass="40274">MSRQTQRLSLMAPSPGTERMLITHCYGTPGQGPKVYIQAALHADEWPGMMALQHLIPLLDEADAKGEIVGEIILVPYANPIGLDQRIGAAASGRYSFDGSGNFNRNWADLCAGAKPLLEGRLTGDVTQDTALVRDAFRTVVADQAAETPVQELRKILMGLSCDADYVLDLHCDGEATVHLYANERHAETVNALALDLDCPVVLLESTAGGGPFDEANASPWWQLATELDGAAHLPNACFSCTVEFRGRQDVSDAFGAKDAAGLMSFLRREGVVKGEPSPQRGTTFSNPLQATDVVHAPGAGLISYCRDIGEEVEKGDVLAVLIDPTGVNARIELKAGTTGIFFARADQRLVQPGDGVFKVAGSDILDYRKEGALLEA</sequence>
<dbReference type="RefSeq" id="WP_181905390.1">
    <property type="nucleotide sequence ID" value="NZ_QRDW01000006.1"/>
</dbReference>
<proteinExistence type="predicted"/>
<dbReference type="InterPro" id="IPR053138">
    <property type="entry name" value="N-alpha-Ac-DABA_deacetylase"/>
</dbReference>
<protein>
    <recommendedName>
        <fullName evidence="5">Succinylglutamate desuccinylase/Aspartoacylase catalytic domain-containing protein</fullName>
    </recommendedName>
</protein>
<keyword evidence="7" id="KW-1185">Reference proteome</keyword>
<dbReference type="Proteomes" id="UP000256845">
    <property type="component" value="Unassembled WGS sequence"/>
</dbReference>
<keyword evidence="2" id="KW-0479">Metal-binding</keyword>
<evidence type="ECO:0000256" key="1">
    <source>
        <dbReference type="ARBA" id="ARBA00001947"/>
    </source>
</evidence>
<dbReference type="GO" id="GO:0016788">
    <property type="term" value="F:hydrolase activity, acting on ester bonds"/>
    <property type="evidence" value="ECO:0007669"/>
    <property type="project" value="InterPro"/>
</dbReference>
<dbReference type="CDD" id="cd06250">
    <property type="entry name" value="M14_PaAOTO_like"/>
    <property type="match status" value="1"/>
</dbReference>
<feature type="domain" description="Succinylglutamate desuccinylase/Aspartoacylase catalytic" evidence="5">
    <location>
        <begin position="31"/>
        <end position="262"/>
    </location>
</feature>
<evidence type="ECO:0000313" key="6">
    <source>
        <dbReference type="EMBL" id="RED49215.1"/>
    </source>
</evidence>
<evidence type="ECO:0000259" key="5">
    <source>
        <dbReference type="Pfam" id="PF24827"/>
    </source>
</evidence>
<dbReference type="PANTHER" id="PTHR37326">
    <property type="entry name" value="BLL3975 PROTEIN"/>
    <property type="match status" value="1"/>
</dbReference>
<dbReference type="AlphaFoldDB" id="A0A3D9HIF9"/>
<gene>
    <name evidence="6" type="ORF">DFP90_106193</name>
</gene>
<accession>A0A3D9HIF9</accession>
<name>A0A3D9HIF9_9PROT</name>
<evidence type="ECO:0000256" key="2">
    <source>
        <dbReference type="ARBA" id="ARBA00022723"/>
    </source>
</evidence>
<evidence type="ECO:0000313" key="7">
    <source>
        <dbReference type="Proteomes" id="UP000256845"/>
    </source>
</evidence>
<evidence type="ECO:0000256" key="3">
    <source>
        <dbReference type="ARBA" id="ARBA00022801"/>
    </source>
</evidence>
<keyword evidence="3" id="KW-0378">Hydrolase</keyword>
<evidence type="ECO:0000256" key="4">
    <source>
        <dbReference type="ARBA" id="ARBA00022833"/>
    </source>
</evidence>
<reference evidence="6 7" key="1">
    <citation type="submission" date="2018-07" db="EMBL/GenBank/DDBJ databases">
        <title>Genomic Encyclopedia of Type Strains, Phase III (KMG-III): the genomes of soil and plant-associated and newly described type strains.</title>
        <authorList>
            <person name="Whitman W."/>
        </authorList>
    </citation>
    <scope>NUCLEOTIDE SEQUENCE [LARGE SCALE GENOMIC DNA]</scope>
    <source>
        <strain evidence="6 7">CECT 8488</strain>
    </source>
</reference>
<dbReference type="InterPro" id="IPR055438">
    <property type="entry name" value="AstE_AspA_cat"/>
</dbReference>
<comment type="caution">
    <text evidence="6">The sequence shown here is derived from an EMBL/GenBank/DDBJ whole genome shotgun (WGS) entry which is preliminary data.</text>
</comment>
<comment type="cofactor">
    <cofactor evidence="1">
        <name>Zn(2+)</name>
        <dbReference type="ChEBI" id="CHEBI:29105"/>
    </cofactor>
</comment>
<keyword evidence="4" id="KW-0862">Zinc</keyword>
<dbReference type="PANTHER" id="PTHR37326:SF1">
    <property type="entry name" value="BLL3975 PROTEIN"/>
    <property type="match status" value="1"/>
</dbReference>
<dbReference type="Gene3D" id="3.40.630.10">
    <property type="entry name" value="Zn peptidases"/>
    <property type="match status" value="1"/>
</dbReference>
<organism evidence="6 7">
    <name type="scientific">Aestuariispira insulae</name>
    <dbReference type="NCBI Taxonomy" id="1461337"/>
    <lineage>
        <taxon>Bacteria</taxon>
        <taxon>Pseudomonadati</taxon>
        <taxon>Pseudomonadota</taxon>
        <taxon>Alphaproteobacteria</taxon>
        <taxon>Rhodospirillales</taxon>
        <taxon>Kiloniellaceae</taxon>
        <taxon>Aestuariispira</taxon>
    </lineage>
</organism>
<dbReference type="GO" id="GO:0046872">
    <property type="term" value="F:metal ion binding"/>
    <property type="evidence" value="ECO:0007669"/>
    <property type="project" value="UniProtKB-KW"/>
</dbReference>
<dbReference type="Pfam" id="PF24827">
    <property type="entry name" value="AstE_AspA_cat"/>
    <property type="match status" value="1"/>
</dbReference>
<dbReference type="SUPFAM" id="SSF53187">
    <property type="entry name" value="Zn-dependent exopeptidases"/>
    <property type="match status" value="1"/>
</dbReference>